<name>A0A9W8B9V0_9FUNG</name>
<keyword evidence="3" id="KW-1185">Reference proteome</keyword>
<evidence type="ECO:0000313" key="3">
    <source>
        <dbReference type="Proteomes" id="UP001150907"/>
    </source>
</evidence>
<protein>
    <submittedName>
        <fullName evidence="2">Uncharacterized protein</fullName>
    </submittedName>
</protein>
<dbReference type="EMBL" id="JANBQF010000713">
    <property type="protein sequence ID" value="KAJ1999410.1"/>
    <property type="molecule type" value="Genomic_DNA"/>
</dbReference>
<organism evidence="2 3">
    <name type="scientific">Coemansia thaxteri</name>
    <dbReference type="NCBI Taxonomy" id="2663907"/>
    <lineage>
        <taxon>Eukaryota</taxon>
        <taxon>Fungi</taxon>
        <taxon>Fungi incertae sedis</taxon>
        <taxon>Zoopagomycota</taxon>
        <taxon>Kickxellomycotina</taxon>
        <taxon>Kickxellomycetes</taxon>
        <taxon>Kickxellales</taxon>
        <taxon>Kickxellaceae</taxon>
        <taxon>Coemansia</taxon>
    </lineage>
</organism>
<feature type="compositionally biased region" description="Basic and acidic residues" evidence="1">
    <location>
        <begin position="20"/>
        <end position="31"/>
    </location>
</feature>
<accession>A0A9W8B9V0</accession>
<comment type="caution">
    <text evidence="2">The sequence shown here is derived from an EMBL/GenBank/DDBJ whole genome shotgun (WGS) entry which is preliminary data.</text>
</comment>
<evidence type="ECO:0000313" key="2">
    <source>
        <dbReference type="EMBL" id="KAJ1999410.1"/>
    </source>
</evidence>
<feature type="region of interest" description="Disordered" evidence="1">
    <location>
        <begin position="1"/>
        <end position="89"/>
    </location>
</feature>
<dbReference type="Proteomes" id="UP001150907">
    <property type="component" value="Unassembled WGS sequence"/>
</dbReference>
<proteinExistence type="predicted"/>
<evidence type="ECO:0000256" key="1">
    <source>
        <dbReference type="SAM" id="MobiDB-lite"/>
    </source>
</evidence>
<dbReference type="AlphaFoldDB" id="A0A9W8B9V0"/>
<sequence length="162" mass="16969">MPPPVSAVATNSQPSEGDAEWQRGREQRVRALEAALDAASKRKQQQQQQQSPAHDYSAMLGGSSDDDCDEGEARTRGDGLESDAASVSSSVLYSEGQPLLCTYQPPGQPGGPGTAPAAILSSAYGSLGTAVPAKTADAYLPWSVWLRDRLRGLCTASCLSLC</sequence>
<reference evidence="2" key="1">
    <citation type="submission" date="2022-07" db="EMBL/GenBank/DDBJ databases">
        <title>Phylogenomic reconstructions and comparative analyses of Kickxellomycotina fungi.</title>
        <authorList>
            <person name="Reynolds N.K."/>
            <person name="Stajich J.E."/>
            <person name="Barry K."/>
            <person name="Grigoriev I.V."/>
            <person name="Crous P."/>
            <person name="Smith M.E."/>
        </authorList>
    </citation>
    <scope>NUCLEOTIDE SEQUENCE</scope>
    <source>
        <strain evidence="2">IMI 214461</strain>
    </source>
</reference>
<dbReference type="OrthoDB" id="5570093at2759"/>
<gene>
    <name evidence="2" type="ORF">H4R26_005079</name>
</gene>